<dbReference type="STRING" id="317619.GCA_000332315_03604"/>
<dbReference type="CDD" id="cd00840">
    <property type="entry name" value="MPP_Mre11_N"/>
    <property type="match status" value="1"/>
</dbReference>
<dbReference type="Pfam" id="PF00149">
    <property type="entry name" value="Metallophos"/>
    <property type="match status" value="1"/>
</dbReference>
<evidence type="ECO:0000256" key="5">
    <source>
        <dbReference type="ARBA" id="ARBA00022839"/>
    </source>
</evidence>
<gene>
    <name evidence="7" type="ORF">PROH_02150</name>
</gene>
<dbReference type="eggNOG" id="COG0420">
    <property type="taxonomic scope" value="Bacteria"/>
</dbReference>
<dbReference type="AlphaFoldDB" id="A0A0M2Q2K6"/>
<reference evidence="7" key="1">
    <citation type="submission" date="2012-04" db="EMBL/GenBank/DDBJ databases">
        <authorList>
            <person name="Borisov I.G."/>
            <person name="Ivanikova N.V."/>
            <person name="Pinevich A.V."/>
        </authorList>
    </citation>
    <scope>NUCLEOTIDE SEQUENCE</scope>
    <source>
        <strain evidence="7">CALU 1027</strain>
    </source>
</reference>
<evidence type="ECO:0000256" key="1">
    <source>
        <dbReference type="ARBA" id="ARBA00010555"/>
    </source>
</evidence>
<evidence type="ECO:0000256" key="2">
    <source>
        <dbReference type="ARBA" id="ARBA00013365"/>
    </source>
</evidence>
<evidence type="ECO:0000259" key="6">
    <source>
        <dbReference type="Pfam" id="PF00149"/>
    </source>
</evidence>
<evidence type="ECO:0000313" key="7">
    <source>
        <dbReference type="EMBL" id="KKJ01209.1"/>
    </source>
</evidence>
<evidence type="ECO:0000313" key="8">
    <source>
        <dbReference type="Proteomes" id="UP000034681"/>
    </source>
</evidence>
<keyword evidence="5" id="KW-0269">Exonuclease</keyword>
<keyword evidence="4" id="KW-0378">Hydrolase</keyword>
<dbReference type="SUPFAM" id="SSF56300">
    <property type="entry name" value="Metallo-dependent phosphatases"/>
    <property type="match status" value="1"/>
</dbReference>
<comment type="similarity">
    <text evidence="1">Belongs to the SbcD family.</text>
</comment>
<feature type="domain" description="Calcineurin-like phosphoesterase" evidence="6">
    <location>
        <begin position="4"/>
        <end position="217"/>
    </location>
</feature>
<keyword evidence="3" id="KW-0540">Nuclease</keyword>
<evidence type="ECO:0000256" key="3">
    <source>
        <dbReference type="ARBA" id="ARBA00022722"/>
    </source>
</evidence>
<dbReference type="PANTHER" id="PTHR30337:SF0">
    <property type="entry name" value="NUCLEASE SBCCD SUBUNIT D"/>
    <property type="match status" value="1"/>
</dbReference>
<name>A0A0M2Q2K6_PROHO</name>
<dbReference type="InterPro" id="IPR029052">
    <property type="entry name" value="Metallo-depent_PP-like"/>
</dbReference>
<dbReference type="Gene3D" id="3.60.21.10">
    <property type="match status" value="1"/>
</dbReference>
<dbReference type="GO" id="GO:0004527">
    <property type="term" value="F:exonuclease activity"/>
    <property type="evidence" value="ECO:0007669"/>
    <property type="project" value="UniProtKB-KW"/>
</dbReference>
<accession>A0A0M2Q2K6</accession>
<dbReference type="OrthoDB" id="9773856at2"/>
<dbReference type="InterPro" id="IPR004843">
    <property type="entry name" value="Calcineurin-like_PHP"/>
</dbReference>
<dbReference type="InterPro" id="IPR050535">
    <property type="entry name" value="DNA_Repair-Maintenance_Comp"/>
</dbReference>
<dbReference type="Proteomes" id="UP000034681">
    <property type="component" value="Unassembled WGS sequence"/>
</dbReference>
<dbReference type="PANTHER" id="PTHR30337">
    <property type="entry name" value="COMPONENT OF ATP-DEPENDENT DSDNA EXONUCLEASE"/>
    <property type="match status" value="1"/>
</dbReference>
<sequence>MACFLHLADIHLGYSKYNSPKRSTDFFYALEDVLQRYAIEDPVDFVVMAGDLFEHRQILPHVLNQAQFCLEMLRDAGIPAITIEGNHDHRPYGSRTSWLRYLAEQDWLILLEPDDGQAAPDIFRPWDPDTKEGGYIDLACGVRVVGSNWYGSAAPQAIQALAAGLQELPPAPGPTVMLFHHGLEGEIARYTGALRESELAPLREAGVNYLAMGHIHKSYTKAGWIFNPGSLEANSVAENDHDRGVYRVTLSGEDITADLKTDYCQRPIVRLVAAVAKTWSQDQVEAAALALIQAQGPKTQDAIVELRIQGQVGFNRLDLNVRQLKEQLHQASGALIFLLKYEVTGTEYQSPIPQGTAPNREQIEAIVFGDLLAAHHLYGDRAAPLAQGLITLKDQILADRPDADLYQYVQQLLESNGEVVERPT</sequence>
<dbReference type="RefSeq" id="WP_017713795.1">
    <property type="nucleotide sequence ID" value="NZ_KB235941.1"/>
</dbReference>
<keyword evidence="8" id="KW-1185">Reference proteome</keyword>
<dbReference type="InterPro" id="IPR041796">
    <property type="entry name" value="Mre11_N"/>
</dbReference>
<proteinExistence type="inferred from homology"/>
<organism evidence="7 8">
    <name type="scientific">Prochlorothrix hollandica PCC 9006 = CALU 1027</name>
    <dbReference type="NCBI Taxonomy" id="317619"/>
    <lineage>
        <taxon>Bacteria</taxon>
        <taxon>Bacillati</taxon>
        <taxon>Cyanobacteriota</taxon>
        <taxon>Cyanophyceae</taxon>
        <taxon>Prochlorotrichales</taxon>
        <taxon>Prochlorotrichaceae</taxon>
        <taxon>Prochlorothrix</taxon>
    </lineage>
</organism>
<evidence type="ECO:0000256" key="4">
    <source>
        <dbReference type="ARBA" id="ARBA00022801"/>
    </source>
</evidence>
<dbReference type="EMBL" id="AJTX02000002">
    <property type="protein sequence ID" value="KKJ01209.1"/>
    <property type="molecule type" value="Genomic_DNA"/>
</dbReference>
<comment type="caution">
    <text evidence="7">The sequence shown here is derived from an EMBL/GenBank/DDBJ whole genome shotgun (WGS) entry which is preliminary data.</text>
</comment>
<protein>
    <recommendedName>
        <fullName evidence="2">Nuclease SbcCD subunit D</fullName>
    </recommendedName>
</protein>